<name>A0A1G8NYK2_9MICC</name>
<dbReference type="EMBL" id="FNEI01000005">
    <property type="protein sequence ID" value="SDI85313.1"/>
    <property type="molecule type" value="Genomic_DNA"/>
</dbReference>
<sequence>MSSLAGRITGHRPARTRRGWVHAVAALIFAAAAFAVGPGVVWGDTVQYIRIAHELQGASPDEAWETAYLEFCENPSLPYAGTVENCLTTTMAGHGPIIGYIDRNPQYQEIFSPRIGYPLLALPLMNLLGDRTGLWIIAVLSTAISGLLIVRLARVGGLSVLAATVAQAAFYLLPVSLPHGIALLAEAPTLLSSLVMAIGLAHVLKGARRRGVLLMTAGLALVFFFKYSSTMLLCVSFLALCLALLLFKEYRRRPPLRAAAVISALFAAASVLINSLLGLPGLQHSLQDTFTDHFRFPPVDDPLQRLLALEGEFAMSFLAALPANAGYLALFIAAGVGMVLAKRRGLLPLAGWAATGLSVYGVLSIVGHPVYSQSDRLGSSLWVGVAVGLGFLALLLQRRFQRAAGPTDPLPAGGRAPQE</sequence>
<dbReference type="Proteomes" id="UP000182130">
    <property type="component" value="Unassembled WGS sequence"/>
</dbReference>
<protein>
    <recommendedName>
        <fullName evidence="3">Dolichyl-phosphate-mannose-protein mannosyltransferase</fullName>
    </recommendedName>
</protein>
<accession>A0A1G8NYK2</accession>
<organism evidence="1 2">
    <name type="scientific">Arthrobacter cupressi</name>
    <dbReference type="NCBI Taxonomy" id="1045773"/>
    <lineage>
        <taxon>Bacteria</taxon>
        <taxon>Bacillati</taxon>
        <taxon>Actinomycetota</taxon>
        <taxon>Actinomycetes</taxon>
        <taxon>Micrococcales</taxon>
        <taxon>Micrococcaceae</taxon>
        <taxon>Arthrobacter</taxon>
    </lineage>
</organism>
<dbReference type="RefSeq" id="WP_074588137.1">
    <property type="nucleotide sequence ID" value="NZ_FNEI01000005.1"/>
</dbReference>
<dbReference type="AlphaFoldDB" id="A0A1G8NYK2"/>
<reference evidence="2" key="1">
    <citation type="submission" date="2016-10" db="EMBL/GenBank/DDBJ databases">
        <authorList>
            <person name="Varghese N."/>
            <person name="Submissions S."/>
        </authorList>
    </citation>
    <scope>NUCLEOTIDE SEQUENCE [LARGE SCALE GENOMIC DNA]</scope>
    <source>
        <strain evidence="2">CGMCC 1.10783</strain>
    </source>
</reference>
<dbReference type="STRING" id="1045773.SAMN05216555_1052"/>
<keyword evidence="2" id="KW-1185">Reference proteome</keyword>
<dbReference type="OrthoDB" id="4922020at2"/>
<proteinExistence type="predicted"/>
<evidence type="ECO:0000313" key="2">
    <source>
        <dbReference type="Proteomes" id="UP000182130"/>
    </source>
</evidence>
<gene>
    <name evidence="1" type="ORF">SAMN05216555_1052</name>
</gene>
<evidence type="ECO:0008006" key="3">
    <source>
        <dbReference type="Google" id="ProtNLM"/>
    </source>
</evidence>
<evidence type="ECO:0000313" key="1">
    <source>
        <dbReference type="EMBL" id="SDI85313.1"/>
    </source>
</evidence>